<dbReference type="SUPFAM" id="SSF69318">
    <property type="entry name" value="Integrin alpha N-terminal domain"/>
    <property type="match status" value="1"/>
</dbReference>
<protein>
    <submittedName>
        <fullName evidence="3">Uncharacterized protein</fullName>
    </submittedName>
</protein>
<dbReference type="OrthoDB" id="10022113at2759"/>
<proteinExistence type="predicted"/>
<dbReference type="Proteomes" id="UP000677228">
    <property type="component" value="Unassembled WGS sequence"/>
</dbReference>
<reference evidence="3" key="1">
    <citation type="submission" date="2021-02" db="EMBL/GenBank/DDBJ databases">
        <authorList>
            <person name="Nowell W R."/>
        </authorList>
    </citation>
    <scope>NUCLEOTIDE SEQUENCE</scope>
</reference>
<dbReference type="Proteomes" id="UP000681722">
    <property type="component" value="Unassembled WGS sequence"/>
</dbReference>
<dbReference type="AlphaFoldDB" id="A0A8S2VW15"/>
<dbReference type="EMBL" id="CAJOBC010092714">
    <property type="protein sequence ID" value="CAF4411363.1"/>
    <property type="molecule type" value="Genomic_DNA"/>
</dbReference>
<gene>
    <name evidence="1" type="ORF">OVA965_LOCUS17679</name>
    <name evidence="3" type="ORF">SRO942_LOCUS40025</name>
    <name evidence="2" type="ORF">TMI583_LOCUS17692</name>
</gene>
<comment type="caution">
    <text evidence="3">The sequence shown here is derived from an EMBL/GenBank/DDBJ whole genome shotgun (WGS) entry which is preliminary data.</text>
</comment>
<dbReference type="EMBL" id="CAJOBA010008561">
    <property type="protein sequence ID" value="CAF3831432.1"/>
    <property type="molecule type" value="Genomic_DNA"/>
</dbReference>
<name>A0A8S2VW15_9BILA</name>
<sequence length="135" mass="14424">MSFRSHAQHTTGIASQPAFSIDVNQDSTIDLITPNYDAGSVNNIVTVSLGNGNTIFQHYAVGTHPTSVFLKIDLITANAGGNSVSVLVGNGNGTFQAKQDYAVGTEPTSLFSIDVSQYSEYDRSDELFFVIVSDL</sequence>
<dbReference type="InterPro" id="IPR028994">
    <property type="entry name" value="Integrin_alpha_N"/>
</dbReference>
<evidence type="ECO:0000313" key="4">
    <source>
        <dbReference type="Proteomes" id="UP000681722"/>
    </source>
</evidence>
<dbReference type="EMBL" id="CAJNOK010008543">
    <property type="protein sequence ID" value="CAF1066430.1"/>
    <property type="molecule type" value="Genomic_DNA"/>
</dbReference>
<organism evidence="3 4">
    <name type="scientific">Didymodactylos carnosus</name>
    <dbReference type="NCBI Taxonomy" id="1234261"/>
    <lineage>
        <taxon>Eukaryota</taxon>
        <taxon>Metazoa</taxon>
        <taxon>Spiralia</taxon>
        <taxon>Gnathifera</taxon>
        <taxon>Rotifera</taxon>
        <taxon>Eurotatoria</taxon>
        <taxon>Bdelloidea</taxon>
        <taxon>Philodinida</taxon>
        <taxon>Philodinidae</taxon>
        <taxon>Didymodactylos</taxon>
    </lineage>
</organism>
<evidence type="ECO:0000313" key="2">
    <source>
        <dbReference type="EMBL" id="CAF3831432.1"/>
    </source>
</evidence>
<dbReference type="Proteomes" id="UP000682733">
    <property type="component" value="Unassembled WGS sequence"/>
</dbReference>
<evidence type="ECO:0000313" key="3">
    <source>
        <dbReference type="EMBL" id="CAF4411363.1"/>
    </source>
</evidence>
<accession>A0A8S2VW15</accession>
<evidence type="ECO:0000313" key="1">
    <source>
        <dbReference type="EMBL" id="CAF1066430.1"/>
    </source>
</evidence>
<dbReference type="Gene3D" id="2.30.30.100">
    <property type="match status" value="1"/>
</dbReference>